<keyword evidence="2" id="KW-1185">Reference proteome</keyword>
<evidence type="ECO:0000313" key="2">
    <source>
        <dbReference type="Proteomes" id="UP000829196"/>
    </source>
</evidence>
<proteinExistence type="predicted"/>
<name>A0A8T3BG27_DENNO</name>
<reference evidence="1" key="1">
    <citation type="journal article" date="2022" name="Front. Genet.">
        <title>Chromosome-Scale Assembly of the Dendrobium nobile Genome Provides Insights Into the Molecular Mechanism of the Biosynthesis of the Medicinal Active Ingredient of Dendrobium.</title>
        <authorList>
            <person name="Xu Q."/>
            <person name="Niu S.-C."/>
            <person name="Li K.-L."/>
            <person name="Zheng P.-J."/>
            <person name="Zhang X.-J."/>
            <person name="Jia Y."/>
            <person name="Liu Y."/>
            <person name="Niu Y.-X."/>
            <person name="Yu L.-H."/>
            <person name="Chen D.-F."/>
            <person name="Zhang G.-Q."/>
        </authorList>
    </citation>
    <scope>NUCLEOTIDE SEQUENCE</scope>
    <source>
        <tissue evidence="1">Leaf</tissue>
    </source>
</reference>
<protein>
    <submittedName>
        <fullName evidence="1">Uncharacterized protein</fullName>
    </submittedName>
</protein>
<evidence type="ECO:0000313" key="1">
    <source>
        <dbReference type="EMBL" id="KAI0511354.1"/>
    </source>
</evidence>
<gene>
    <name evidence="1" type="ORF">KFK09_011984</name>
</gene>
<accession>A0A8T3BG27</accession>
<sequence>MAEPSSFRHIIKQLIGISDHFSSPYGMDSADAKRPLQNRFGRFHLAIRSICRLGRNGIGSRNRGSVRHFRNTSFCLIASALAILDVVNRDELFRFEGSFIFSTEIKTVSTVFAIAMRDQGRLSTQATCYP</sequence>
<dbReference type="AlphaFoldDB" id="A0A8T3BG27"/>
<dbReference type="Proteomes" id="UP000829196">
    <property type="component" value="Unassembled WGS sequence"/>
</dbReference>
<comment type="caution">
    <text evidence="1">The sequence shown here is derived from an EMBL/GenBank/DDBJ whole genome shotgun (WGS) entry which is preliminary data.</text>
</comment>
<dbReference type="EMBL" id="JAGYWB010000009">
    <property type="protein sequence ID" value="KAI0511354.1"/>
    <property type="molecule type" value="Genomic_DNA"/>
</dbReference>
<organism evidence="1 2">
    <name type="scientific">Dendrobium nobile</name>
    <name type="common">Orchid</name>
    <dbReference type="NCBI Taxonomy" id="94219"/>
    <lineage>
        <taxon>Eukaryota</taxon>
        <taxon>Viridiplantae</taxon>
        <taxon>Streptophyta</taxon>
        <taxon>Embryophyta</taxon>
        <taxon>Tracheophyta</taxon>
        <taxon>Spermatophyta</taxon>
        <taxon>Magnoliopsida</taxon>
        <taxon>Liliopsida</taxon>
        <taxon>Asparagales</taxon>
        <taxon>Orchidaceae</taxon>
        <taxon>Epidendroideae</taxon>
        <taxon>Malaxideae</taxon>
        <taxon>Dendrobiinae</taxon>
        <taxon>Dendrobium</taxon>
    </lineage>
</organism>